<dbReference type="Proteomes" id="UP000287969">
    <property type="component" value="Chromosome"/>
</dbReference>
<evidence type="ECO:0000256" key="8">
    <source>
        <dbReference type="SAM" id="Coils"/>
    </source>
</evidence>
<dbReference type="InterPro" id="IPR002490">
    <property type="entry name" value="V-ATPase_116kDa_su"/>
</dbReference>
<feature type="transmembrane region" description="Helical" evidence="9">
    <location>
        <begin position="372"/>
        <end position="396"/>
    </location>
</feature>
<evidence type="ECO:0000313" key="10">
    <source>
        <dbReference type="EMBL" id="QAT60222.1"/>
    </source>
</evidence>
<dbReference type="GO" id="GO:0051117">
    <property type="term" value="F:ATPase binding"/>
    <property type="evidence" value="ECO:0007669"/>
    <property type="project" value="TreeGrafter"/>
</dbReference>
<dbReference type="GO" id="GO:0033179">
    <property type="term" value="C:proton-transporting V-type ATPase, V0 domain"/>
    <property type="evidence" value="ECO:0007669"/>
    <property type="project" value="InterPro"/>
</dbReference>
<protein>
    <recommendedName>
        <fullName evidence="12">V-type ATP synthase subunit I</fullName>
    </recommendedName>
</protein>
<feature type="transmembrane region" description="Helical" evidence="9">
    <location>
        <begin position="602"/>
        <end position="624"/>
    </location>
</feature>
<keyword evidence="11" id="KW-1185">Reference proteome</keyword>
<comment type="subcellular location">
    <subcellularLocation>
        <location evidence="1">Membrane</location>
        <topology evidence="1">Multi-pass membrane protein</topology>
    </subcellularLocation>
</comment>
<dbReference type="PANTHER" id="PTHR11629:SF63">
    <property type="entry name" value="V-TYPE PROTON ATPASE SUBUNIT A"/>
    <property type="match status" value="1"/>
</dbReference>
<comment type="similarity">
    <text evidence="2">Belongs to the V-ATPase 116 kDa subunit family.</text>
</comment>
<keyword evidence="4 9" id="KW-0812">Transmembrane</keyword>
<feature type="transmembrane region" description="Helical" evidence="9">
    <location>
        <begin position="408"/>
        <end position="426"/>
    </location>
</feature>
<accession>A0A410Q8D3</accession>
<dbReference type="RefSeq" id="WP_128751655.1">
    <property type="nucleotide sequence ID" value="NZ_CP035282.1"/>
</dbReference>
<evidence type="ECO:0000256" key="9">
    <source>
        <dbReference type="SAM" id="Phobius"/>
    </source>
</evidence>
<evidence type="ECO:0000256" key="4">
    <source>
        <dbReference type="ARBA" id="ARBA00022692"/>
    </source>
</evidence>
<dbReference type="AlphaFoldDB" id="A0A410Q8D3"/>
<organism evidence="10 11">
    <name type="scientific">Acidilutibacter cellobiosedens</name>
    <dbReference type="NCBI Taxonomy" id="2507161"/>
    <lineage>
        <taxon>Bacteria</taxon>
        <taxon>Bacillati</taxon>
        <taxon>Bacillota</taxon>
        <taxon>Tissierellia</taxon>
        <taxon>Tissierellales</taxon>
        <taxon>Acidilutibacteraceae</taxon>
        <taxon>Acidilutibacter</taxon>
    </lineage>
</organism>
<feature type="transmembrane region" description="Helical" evidence="9">
    <location>
        <begin position="507"/>
        <end position="527"/>
    </location>
</feature>
<dbReference type="Pfam" id="PF01496">
    <property type="entry name" value="V_ATPase_I"/>
    <property type="match status" value="2"/>
</dbReference>
<evidence type="ECO:0000256" key="3">
    <source>
        <dbReference type="ARBA" id="ARBA00022448"/>
    </source>
</evidence>
<dbReference type="OrthoDB" id="9803814at2"/>
<proteinExistence type="inferred from homology"/>
<keyword evidence="6" id="KW-0406">Ion transport</keyword>
<evidence type="ECO:0000256" key="7">
    <source>
        <dbReference type="ARBA" id="ARBA00023136"/>
    </source>
</evidence>
<feature type="transmembrane region" description="Helical" evidence="9">
    <location>
        <begin position="480"/>
        <end position="501"/>
    </location>
</feature>
<dbReference type="EMBL" id="CP035282">
    <property type="protein sequence ID" value="QAT60222.1"/>
    <property type="molecule type" value="Genomic_DNA"/>
</dbReference>
<dbReference type="PANTHER" id="PTHR11629">
    <property type="entry name" value="VACUOLAR PROTON ATPASES"/>
    <property type="match status" value="1"/>
</dbReference>
<feature type="transmembrane region" description="Helical" evidence="9">
    <location>
        <begin position="446"/>
        <end position="468"/>
    </location>
</feature>
<dbReference type="GO" id="GO:0007035">
    <property type="term" value="P:vacuolar acidification"/>
    <property type="evidence" value="ECO:0007669"/>
    <property type="project" value="TreeGrafter"/>
</dbReference>
<evidence type="ECO:0008006" key="12">
    <source>
        <dbReference type="Google" id="ProtNLM"/>
    </source>
</evidence>
<evidence type="ECO:0000313" key="11">
    <source>
        <dbReference type="Proteomes" id="UP000287969"/>
    </source>
</evidence>
<evidence type="ECO:0000256" key="2">
    <source>
        <dbReference type="ARBA" id="ARBA00009904"/>
    </source>
</evidence>
<reference evidence="11" key="1">
    <citation type="submission" date="2019-01" db="EMBL/GenBank/DDBJ databases">
        <title>Draft genomes of a novel of Sporanaerobacter strains.</title>
        <authorList>
            <person name="Ma S."/>
        </authorList>
    </citation>
    <scope>NUCLEOTIDE SEQUENCE [LARGE SCALE GENOMIC DNA]</scope>
    <source>
        <strain evidence="11">NJN-17</strain>
    </source>
</reference>
<keyword evidence="7 9" id="KW-0472">Membrane</keyword>
<feature type="coiled-coil region" evidence="8">
    <location>
        <begin position="236"/>
        <end position="263"/>
    </location>
</feature>
<evidence type="ECO:0000256" key="6">
    <source>
        <dbReference type="ARBA" id="ARBA00023065"/>
    </source>
</evidence>
<evidence type="ECO:0000256" key="1">
    <source>
        <dbReference type="ARBA" id="ARBA00004141"/>
    </source>
</evidence>
<feature type="coiled-coil region" evidence="8">
    <location>
        <begin position="110"/>
        <end position="140"/>
    </location>
</feature>
<dbReference type="GO" id="GO:0046961">
    <property type="term" value="F:proton-transporting ATPase activity, rotational mechanism"/>
    <property type="evidence" value="ECO:0007669"/>
    <property type="project" value="InterPro"/>
</dbReference>
<keyword evidence="8" id="KW-0175">Coiled coil</keyword>
<evidence type="ECO:0000256" key="5">
    <source>
        <dbReference type="ARBA" id="ARBA00022989"/>
    </source>
</evidence>
<gene>
    <name evidence="10" type="ORF">EQM13_00865</name>
</gene>
<keyword evidence="3" id="KW-0813">Transport</keyword>
<sequence>MAVEKMAMMDMVIPIGITHEVLKKIILLGKVNLTNAIDQIEDSEFVLNVEGKNMDKIVNLSFISPYPTDNRLGKYSDKINAIKTAFHLDFSLDKNCLKTSYSFDETADIIDIAYEKILKLTEKKDDLEKELKKIDNLIGKFSYIHDMDISIDDLRNLNYFQYQFGVLSKENRIKLKKNYENISALAFHLGSGDKEEIYLMIYPKSVEDEIKRIFRSLNFSGIDVPKEFSGTPRKVIQELKNKKKVLLDNIKEIDEKLQEIEEKNIDSLKCAFSRFQMEKKIEEAEKYLASSKKFAYLSAWVSVKDKQQIRDEFKEFENLLIEFKDEKEVQTVKPPTKLKNNRLFSPFESLVKMYGTPSYNELDPTPFLSVTYMFLFGAMFGDLGQGFIFLLAGIFLSKKKKNSVFGPLIMRIGASSMIFGTLYGGFFGFENVIPALLLRPFDNINLVLEAAVFIGIFLIFMSYGYSIINAVKVNDIENGVFGKNGIAGLIFYISLLLLIGGKFLNRVLIPTGFAVVLLLLTMAAMVVKQPLGNLIKKKPLYNESVSDYYIESGFSIIETLLSMLSGTLSFIRVGAFALTHVGLFIAFQTIGRLIGSGIGDVVVLIIGNVVIICLEGLIVFIQGLRLEYYELFSRYYKGEGVEFSPIKIN</sequence>
<keyword evidence="5 9" id="KW-1133">Transmembrane helix</keyword>
<feature type="transmembrane region" description="Helical" evidence="9">
    <location>
        <begin position="570"/>
        <end position="590"/>
    </location>
</feature>
<name>A0A410Q8D3_9FIRM</name>
<dbReference type="GO" id="GO:0016471">
    <property type="term" value="C:vacuolar proton-transporting V-type ATPase complex"/>
    <property type="evidence" value="ECO:0007669"/>
    <property type="project" value="TreeGrafter"/>
</dbReference>
<dbReference type="KEGG" id="spoa:EQM13_00865"/>